<dbReference type="PANTHER" id="PTHR11080:SF2">
    <property type="entry name" value="LD05707P"/>
    <property type="match status" value="1"/>
</dbReference>
<dbReference type="InterPro" id="IPR036380">
    <property type="entry name" value="Isochorismatase-like_sf"/>
</dbReference>
<dbReference type="CDD" id="cd01011">
    <property type="entry name" value="nicotinamidase"/>
    <property type="match status" value="1"/>
</dbReference>
<dbReference type="Pfam" id="PF00857">
    <property type="entry name" value="Isochorismatase"/>
    <property type="match status" value="1"/>
</dbReference>
<comment type="pathway">
    <text evidence="5">Cofactor biosynthesis; nicotinate biosynthesis; nicotinate from nicotinamide: step 1/1.</text>
</comment>
<protein>
    <recommendedName>
        <fullName evidence="6">nicotinamidase</fullName>
        <ecNumber evidence="6">3.5.1.19</ecNumber>
    </recommendedName>
    <alternativeName>
        <fullName evidence="7">Nicotinamide deamidase</fullName>
    </alternativeName>
</protein>
<dbReference type="EMBL" id="JAPQKR010000008">
    <property type="protein sequence ID" value="KAJ5212227.1"/>
    <property type="molecule type" value="Genomic_DNA"/>
</dbReference>
<dbReference type="OrthoDB" id="3341310at2759"/>
<dbReference type="InterPro" id="IPR000868">
    <property type="entry name" value="Isochorismatase-like_dom"/>
</dbReference>
<keyword evidence="10" id="KW-1185">Reference proteome</keyword>
<evidence type="ECO:0000256" key="6">
    <source>
        <dbReference type="ARBA" id="ARBA00039017"/>
    </source>
</evidence>
<keyword evidence="3" id="KW-0479">Metal-binding</keyword>
<dbReference type="Proteomes" id="UP001150904">
    <property type="component" value="Unassembled WGS sequence"/>
</dbReference>
<name>A0A9W9N2X2_9EURO</name>
<reference evidence="9" key="2">
    <citation type="journal article" date="2023" name="IMA Fungus">
        <title>Comparative genomic study of the Penicillium genus elucidates a diverse pangenome and 15 lateral gene transfer events.</title>
        <authorList>
            <person name="Petersen C."/>
            <person name="Sorensen T."/>
            <person name="Nielsen M.R."/>
            <person name="Sondergaard T.E."/>
            <person name="Sorensen J.L."/>
            <person name="Fitzpatrick D.A."/>
            <person name="Frisvad J.C."/>
            <person name="Nielsen K.L."/>
        </authorList>
    </citation>
    <scope>NUCLEOTIDE SEQUENCE</scope>
    <source>
        <strain evidence="9">IBT 15544</strain>
    </source>
</reference>
<keyword evidence="2" id="KW-0662">Pyridine nucleotide biosynthesis</keyword>
<dbReference type="GO" id="GO:0046872">
    <property type="term" value="F:metal ion binding"/>
    <property type="evidence" value="ECO:0007669"/>
    <property type="project" value="UniProtKB-KW"/>
</dbReference>
<dbReference type="EC" id="3.5.1.19" evidence="6"/>
<evidence type="ECO:0000256" key="7">
    <source>
        <dbReference type="ARBA" id="ARBA00043224"/>
    </source>
</evidence>
<evidence type="ECO:0000256" key="2">
    <source>
        <dbReference type="ARBA" id="ARBA00022642"/>
    </source>
</evidence>
<evidence type="ECO:0000256" key="3">
    <source>
        <dbReference type="ARBA" id="ARBA00022723"/>
    </source>
</evidence>
<dbReference type="GO" id="GO:0019363">
    <property type="term" value="P:pyridine nucleotide biosynthetic process"/>
    <property type="evidence" value="ECO:0007669"/>
    <property type="project" value="UniProtKB-KW"/>
</dbReference>
<dbReference type="Gene3D" id="3.40.50.850">
    <property type="entry name" value="Isochorismatase-like"/>
    <property type="match status" value="1"/>
</dbReference>
<dbReference type="AlphaFoldDB" id="A0A9W9N2X2"/>
<evidence type="ECO:0000313" key="9">
    <source>
        <dbReference type="EMBL" id="KAJ5212227.1"/>
    </source>
</evidence>
<dbReference type="RefSeq" id="XP_058310397.1">
    <property type="nucleotide sequence ID" value="XM_058450935.1"/>
</dbReference>
<evidence type="ECO:0000256" key="5">
    <source>
        <dbReference type="ARBA" id="ARBA00037900"/>
    </source>
</evidence>
<feature type="domain" description="Isochorismatase-like" evidence="8">
    <location>
        <begin position="14"/>
        <end position="234"/>
    </location>
</feature>
<comment type="caution">
    <text evidence="9">The sequence shown here is derived from an EMBL/GenBank/DDBJ whole genome shotgun (WGS) entry which is preliminary data.</text>
</comment>
<dbReference type="PANTHER" id="PTHR11080">
    <property type="entry name" value="PYRAZINAMIDASE/NICOTINAMIDASE"/>
    <property type="match status" value="1"/>
</dbReference>
<evidence type="ECO:0000259" key="8">
    <source>
        <dbReference type="Pfam" id="PF00857"/>
    </source>
</evidence>
<dbReference type="GeneID" id="83178236"/>
<evidence type="ECO:0000256" key="4">
    <source>
        <dbReference type="ARBA" id="ARBA00022801"/>
    </source>
</evidence>
<dbReference type="SUPFAM" id="SSF52499">
    <property type="entry name" value="Isochorismatase-like hydrolases"/>
    <property type="match status" value="1"/>
</dbReference>
<dbReference type="GO" id="GO:0008936">
    <property type="term" value="F:nicotinamidase activity"/>
    <property type="evidence" value="ECO:0007669"/>
    <property type="project" value="UniProtKB-EC"/>
</dbReference>
<reference evidence="9" key="1">
    <citation type="submission" date="2022-12" db="EMBL/GenBank/DDBJ databases">
        <authorList>
            <person name="Petersen C."/>
        </authorList>
    </citation>
    <scope>NUCLEOTIDE SEQUENCE</scope>
    <source>
        <strain evidence="9">IBT 15544</strain>
    </source>
</reference>
<gene>
    <name evidence="9" type="ORF">N7498_003873</name>
</gene>
<sequence>MASSDGADGSIVPALIVVDMQEDFCPPSGSLAVQEGRDIAPLINDLLSWPGFVTRIATQDYHPPDHISFASNHPSPNNRPFESFIEMKNPAPGKETETKPQQLWPVHCVADSRGAELIPEIRADLIDVLIHKGKHSQVEMYSAFADAFGNRDPAVMERSVNLDIAELLRARKVTDVFVVGLAGDYCVKFTAIDAVKAGFRSWLIEEGTKCVMPASWDEAKAELKVAGVSVIHTDDPVIKKLAVR</sequence>
<dbReference type="InterPro" id="IPR052347">
    <property type="entry name" value="Isochorismatase_Nicotinamidase"/>
</dbReference>
<comment type="similarity">
    <text evidence="1">Belongs to the isochorismatase family.</text>
</comment>
<keyword evidence="4 9" id="KW-0378">Hydrolase</keyword>
<evidence type="ECO:0000313" key="10">
    <source>
        <dbReference type="Proteomes" id="UP001150904"/>
    </source>
</evidence>
<evidence type="ECO:0000256" key="1">
    <source>
        <dbReference type="ARBA" id="ARBA00006336"/>
    </source>
</evidence>
<organism evidence="9 10">
    <name type="scientific">Penicillium cinerascens</name>
    <dbReference type="NCBI Taxonomy" id="70096"/>
    <lineage>
        <taxon>Eukaryota</taxon>
        <taxon>Fungi</taxon>
        <taxon>Dikarya</taxon>
        <taxon>Ascomycota</taxon>
        <taxon>Pezizomycotina</taxon>
        <taxon>Eurotiomycetes</taxon>
        <taxon>Eurotiomycetidae</taxon>
        <taxon>Eurotiales</taxon>
        <taxon>Aspergillaceae</taxon>
        <taxon>Penicillium</taxon>
    </lineage>
</organism>
<proteinExistence type="inferred from homology"/>
<accession>A0A9W9N2X2</accession>